<dbReference type="InterPro" id="IPR020422">
    <property type="entry name" value="TYR_PHOSPHATASE_DUAL_dom"/>
</dbReference>
<feature type="region of interest" description="Disordered" evidence="8">
    <location>
        <begin position="1"/>
        <end position="52"/>
    </location>
</feature>
<comment type="catalytic activity">
    <reaction evidence="5">
        <text>3,5-bis(diphospho)-1D-myo-inositol 1,2,4,6-tetrakisphosphate + H2O = 3-diphospho-1D-myo-inositol 1,2,4,5,6-pentakisphosphate + phosphate + 2 H(+)</text>
        <dbReference type="Rhea" id="RHEA:56312"/>
        <dbReference type="ChEBI" id="CHEBI:15377"/>
        <dbReference type="ChEBI" id="CHEBI:15378"/>
        <dbReference type="ChEBI" id="CHEBI:43474"/>
        <dbReference type="ChEBI" id="CHEBI:140372"/>
        <dbReference type="ChEBI" id="CHEBI:140374"/>
        <dbReference type="EC" id="3.6.1.52"/>
    </reaction>
    <physiologicalReaction direction="left-to-right" evidence="5">
        <dbReference type="Rhea" id="RHEA:56313"/>
    </physiologicalReaction>
</comment>
<dbReference type="PROSITE" id="PS00383">
    <property type="entry name" value="TYR_PHOSPHATASE_1"/>
    <property type="match status" value="1"/>
</dbReference>
<dbReference type="Proteomes" id="UP000242525">
    <property type="component" value="Unassembled WGS sequence"/>
</dbReference>
<feature type="domain" description="Tyrosine-protein phosphatase" evidence="9">
    <location>
        <begin position="71"/>
        <end position="220"/>
    </location>
</feature>
<evidence type="ECO:0000256" key="6">
    <source>
        <dbReference type="ARBA" id="ARBA00047927"/>
    </source>
</evidence>
<sequence length="230" mass="25933">MATPSIPNNVAVLEDDLNTNSSGNNESNSNSQDGSSSNSGDQSNNNINSNSGSRIIHIRLRPDQLQSAPENFSMVVDGVYRSSFPRPENFPFLEKMKLKSILVLIPEPYPDENVAFLKANGINFFQVGMSGNKEPFINVSYATITKALEVVLNPANHPLLIHCNRGKHRTGCLVGCIRRLQNWSLTMIFDEYRRFSFPKARPLDQQLIELYDDTEIYIKAVENDWLPLSW</sequence>
<evidence type="ECO:0000259" key="9">
    <source>
        <dbReference type="PROSITE" id="PS50054"/>
    </source>
</evidence>
<evidence type="ECO:0000256" key="7">
    <source>
        <dbReference type="ARBA" id="ARBA00048424"/>
    </source>
</evidence>
<dbReference type="Gene3D" id="3.90.190.10">
    <property type="entry name" value="Protein tyrosine phosphatase superfamily"/>
    <property type="match status" value="1"/>
</dbReference>
<dbReference type="InterPro" id="IPR020428">
    <property type="entry name" value="PFA-DSPs"/>
</dbReference>
<dbReference type="CDD" id="cd14528">
    <property type="entry name" value="PFA-DSP_Siw14"/>
    <property type="match status" value="1"/>
</dbReference>
<evidence type="ECO:0000313" key="11">
    <source>
        <dbReference type="Proteomes" id="UP000242525"/>
    </source>
</evidence>
<evidence type="ECO:0000313" key="10">
    <source>
        <dbReference type="EMBL" id="CDO53056.1"/>
    </source>
</evidence>
<keyword evidence="11" id="KW-1185">Reference proteome</keyword>
<evidence type="ECO:0000256" key="5">
    <source>
        <dbReference type="ARBA" id="ARBA00047562"/>
    </source>
</evidence>
<dbReference type="PRINTS" id="PR01911">
    <property type="entry name" value="PFDSPHPHTASE"/>
</dbReference>
<evidence type="ECO:0000256" key="4">
    <source>
        <dbReference type="ARBA" id="ARBA00047342"/>
    </source>
</evidence>
<dbReference type="EC" id="3.6.1.52" evidence="1"/>
<keyword evidence="2" id="KW-0378">Hydrolase</keyword>
<comment type="catalytic activity">
    <reaction evidence="6">
        <text>1,5-bis(diphospho)-1D-myo-inositol 2,3,4,6-tetrakisphosphate + H2O = 1-diphospho-1D-myo-inositol 2,3,4,5,6-pentakisphosphate + phosphate + 2 H(+)</text>
        <dbReference type="Rhea" id="RHEA:79699"/>
        <dbReference type="ChEBI" id="CHEBI:15377"/>
        <dbReference type="ChEBI" id="CHEBI:15378"/>
        <dbReference type="ChEBI" id="CHEBI:43474"/>
        <dbReference type="ChEBI" id="CHEBI:74946"/>
        <dbReference type="ChEBI" id="CHEBI:77983"/>
        <dbReference type="EC" id="3.6.1.52"/>
    </reaction>
    <physiologicalReaction direction="left-to-right" evidence="6">
        <dbReference type="Rhea" id="RHEA:79700"/>
    </physiologicalReaction>
</comment>
<dbReference type="GO" id="GO:0016791">
    <property type="term" value="F:phosphatase activity"/>
    <property type="evidence" value="ECO:0007669"/>
    <property type="project" value="InterPro"/>
</dbReference>
<feature type="compositionally biased region" description="Low complexity" evidence="8">
    <location>
        <begin position="20"/>
        <end position="52"/>
    </location>
</feature>
<dbReference type="GO" id="GO:0005737">
    <property type="term" value="C:cytoplasm"/>
    <property type="evidence" value="ECO:0007669"/>
    <property type="project" value="TreeGrafter"/>
</dbReference>
<evidence type="ECO:0000256" key="3">
    <source>
        <dbReference type="ARBA" id="ARBA00044949"/>
    </source>
</evidence>
<evidence type="ECO:0000256" key="8">
    <source>
        <dbReference type="SAM" id="MobiDB-lite"/>
    </source>
</evidence>
<name>A0A0J9X757_GEOCN</name>
<dbReference type="PANTHER" id="PTHR31126">
    <property type="entry name" value="TYROSINE-PROTEIN PHOSPHATASE"/>
    <property type="match status" value="1"/>
</dbReference>
<dbReference type="GO" id="GO:0052840">
    <property type="term" value="F:inositol diphosphate tetrakisphosphate diphosphatase activity"/>
    <property type="evidence" value="ECO:0007669"/>
    <property type="project" value="TreeGrafter"/>
</dbReference>
<dbReference type="FunFam" id="3.90.190.10:FF:000024">
    <property type="entry name" value="probable tyrosine-protein phosphatase At1g05000"/>
    <property type="match status" value="1"/>
</dbReference>
<dbReference type="InterPro" id="IPR029021">
    <property type="entry name" value="Prot-tyrosine_phosphatase-like"/>
</dbReference>
<dbReference type="PROSITE" id="PS50054">
    <property type="entry name" value="TYR_PHOSPHATASE_DUAL"/>
    <property type="match status" value="1"/>
</dbReference>
<dbReference type="EMBL" id="CCBN010000004">
    <property type="protein sequence ID" value="CDO53056.1"/>
    <property type="molecule type" value="Genomic_DNA"/>
</dbReference>
<organism evidence="10 11">
    <name type="scientific">Geotrichum candidum</name>
    <name type="common">Oospora lactis</name>
    <name type="synonym">Dipodascus geotrichum</name>
    <dbReference type="NCBI Taxonomy" id="1173061"/>
    <lineage>
        <taxon>Eukaryota</taxon>
        <taxon>Fungi</taxon>
        <taxon>Dikarya</taxon>
        <taxon>Ascomycota</taxon>
        <taxon>Saccharomycotina</taxon>
        <taxon>Dipodascomycetes</taxon>
        <taxon>Dipodascales</taxon>
        <taxon>Dipodascaceae</taxon>
        <taxon>Geotrichum</taxon>
    </lineage>
</organism>
<dbReference type="OrthoDB" id="6375174at2759"/>
<gene>
    <name evidence="10" type="ORF">BN980_GECA04s03618g</name>
</gene>
<evidence type="ECO:0000256" key="2">
    <source>
        <dbReference type="ARBA" id="ARBA00022801"/>
    </source>
</evidence>
<dbReference type="Pfam" id="PF03162">
    <property type="entry name" value="Y_phosphatase2"/>
    <property type="match status" value="1"/>
</dbReference>
<comment type="caution">
    <text evidence="10">The sequence shown here is derived from an EMBL/GenBank/DDBJ whole genome shotgun (WGS) entry which is preliminary data.</text>
</comment>
<dbReference type="PANTHER" id="PTHR31126:SF48">
    <property type="entry name" value="INOSITOL PHOSPHATASE SIW14"/>
    <property type="match status" value="1"/>
</dbReference>
<protein>
    <recommendedName>
        <fullName evidence="1">diphosphoinositol-polyphosphate diphosphatase</fullName>
        <ecNumber evidence="1">3.6.1.52</ecNumber>
    </recommendedName>
</protein>
<comment type="similarity">
    <text evidence="3">Belongs to the protein-tyrosine phosphatase family. Atypical dual-specificity phosphatase Siw14-like subfamily.</text>
</comment>
<accession>A0A0J9X757</accession>
<dbReference type="InterPro" id="IPR004861">
    <property type="entry name" value="Siw14-like"/>
</dbReference>
<dbReference type="InterPro" id="IPR016130">
    <property type="entry name" value="Tyr_Pase_AS"/>
</dbReference>
<dbReference type="SUPFAM" id="SSF52799">
    <property type="entry name" value="(Phosphotyrosine protein) phosphatases II"/>
    <property type="match status" value="1"/>
</dbReference>
<dbReference type="STRING" id="1173061.A0A0J9X757"/>
<proteinExistence type="inferred from homology"/>
<dbReference type="AlphaFoldDB" id="A0A0J9X757"/>
<evidence type="ECO:0000256" key="1">
    <source>
        <dbReference type="ARBA" id="ARBA00012527"/>
    </source>
</evidence>
<comment type="catalytic activity">
    <reaction evidence="4">
        <text>5-diphospho-1D-myo-inositol 1,2,3,4,6-pentakisphosphate + H2O = 1D-myo-inositol hexakisphosphate + phosphate + H(+)</text>
        <dbReference type="Rhea" id="RHEA:22384"/>
        <dbReference type="ChEBI" id="CHEBI:15377"/>
        <dbReference type="ChEBI" id="CHEBI:15378"/>
        <dbReference type="ChEBI" id="CHEBI:43474"/>
        <dbReference type="ChEBI" id="CHEBI:58130"/>
        <dbReference type="ChEBI" id="CHEBI:58628"/>
        <dbReference type="EC" id="3.6.1.52"/>
    </reaction>
    <physiologicalReaction direction="left-to-right" evidence="4">
        <dbReference type="Rhea" id="RHEA:22385"/>
    </physiologicalReaction>
</comment>
<comment type="catalytic activity">
    <reaction evidence="7">
        <text>6-diphospho-1D-myo-inositol pentakisphosphate + H2O = 1D-myo-inositol hexakisphosphate + phosphate + H(+)</text>
        <dbReference type="Rhea" id="RHEA:79703"/>
        <dbReference type="ChEBI" id="CHEBI:15377"/>
        <dbReference type="ChEBI" id="CHEBI:15378"/>
        <dbReference type="ChEBI" id="CHEBI:43474"/>
        <dbReference type="ChEBI" id="CHEBI:58130"/>
        <dbReference type="ChEBI" id="CHEBI:230534"/>
        <dbReference type="EC" id="3.6.1.52"/>
    </reaction>
    <physiologicalReaction direction="left-to-right" evidence="7">
        <dbReference type="Rhea" id="RHEA:79704"/>
    </physiologicalReaction>
</comment>
<reference evidence="10" key="1">
    <citation type="submission" date="2014-03" db="EMBL/GenBank/DDBJ databases">
        <authorList>
            <person name="Casaregola S."/>
        </authorList>
    </citation>
    <scope>NUCLEOTIDE SEQUENCE [LARGE SCALE GENOMIC DNA]</scope>
    <source>
        <strain evidence="10">CLIB 918</strain>
    </source>
</reference>